<feature type="non-terminal residue" evidence="1">
    <location>
        <position position="60"/>
    </location>
</feature>
<accession>A0A1A8P9D9</accession>
<gene>
    <name evidence="1" type="primary">BRD1</name>
</gene>
<dbReference type="EMBL" id="HAEG01006889">
    <property type="protein sequence ID" value="SBR77873.1"/>
    <property type="molecule type" value="Transcribed_RNA"/>
</dbReference>
<protein>
    <submittedName>
        <fullName evidence="1">Bromodomain containing 1</fullName>
    </submittedName>
</protein>
<reference evidence="1" key="2">
    <citation type="submission" date="2016-06" db="EMBL/GenBank/DDBJ databases">
        <title>The genome of a short-lived fish provides insights into sex chromosome evolution and the genetic control of aging.</title>
        <authorList>
            <person name="Reichwald K."/>
            <person name="Felder M."/>
            <person name="Petzold A."/>
            <person name="Koch P."/>
            <person name="Groth M."/>
            <person name="Platzer M."/>
        </authorList>
    </citation>
    <scope>NUCLEOTIDE SEQUENCE</scope>
    <source>
        <tissue evidence="1">Brain</tissue>
    </source>
</reference>
<sequence length="60" mass="6770">MAHKANNCVFSEEICTEISKAQSRPPFVSSETQNTQVSPFGAFCCARKQNRFCRPLLCKE</sequence>
<organism evidence="1">
    <name type="scientific">Nothobranchius pienaari</name>
    <dbReference type="NCBI Taxonomy" id="704102"/>
    <lineage>
        <taxon>Eukaryota</taxon>
        <taxon>Metazoa</taxon>
        <taxon>Chordata</taxon>
        <taxon>Craniata</taxon>
        <taxon>Vertebrata</taxon>
        <taxon>Euteleostomi</taxon>
        <taxon>Actinopterygii</taxon>
        <taxon>Neopterygii</taxon>
        <taxon>Teleostei</taxon>
        <taxon>Neoteleostei</taxon>
        <taxon>Acanthomorphata</taxon>
        <taxon>Ovalentaria</taxon>
        <taxon>Atherinomorphae</taxon>
        <taxon>Cyprinodontiformes</taxon>
        <taxon>Nothobranchiidae</taxon>
        <taxon>Nothobranchius</taxon>
    </lineage>
</organism>
<proteinExistence type="predicted"/>
<name>A0A1A8P9D9_9TELE</name>
<reference evidence="1" key="1">
    <citation type="submission" date="2016-05" db="EMBL/GenBank/DDBJ databases">
        <authorList>
            <person name="Lavstsen T."/>
            <person name="Jespersen J.S."/>
        </authorList>
    </citation>
    <scope>NUCLEOTIDE SEQUENCE</scope>
    <source>
        <tissue evidence="1">Brain</tissue>
    </source>
</reference>
<evidence type="ECO:0000313" key="1">
    <source>
        <dbReference type="EMBL" id="SBR77873.1"/>
    </source>
</evidence>
<dbReference type="AlphaFoldDB" id="A0A1A8P9D9"/>